<feature type="transmembrane region" description="Helical" evidence="2">
    <location>
        <begin position="726"/>
        <end position="747"/>
    </location>
</feature>
<dbReference type="EMBL" id="BSDZ01000079">
    <property type="protein sequence ID" value="GLI67809.1"/>
    <property type="molecule type" value="Genomic_DNA"/>
</dbReference>
<feature type="transmembrane region" description="Helical" evidence="2">
    <location>
        <begin position="122"/>
        <end position="144"/>
    </location>
</feature>
<evidence type="ECO:0000256" key="1">
    <source>
        <dbReference type="SAM" id="MobiDB-lite"/>
    </source>
</evidence>
<feature type="compositionally biased region" description="Polar residues" evidence="1">
    <location>
        <begin position="393"/>
        <end position="412"/>
    </location>
</feature>
<evidence type="ECO:0000313" key="3">
    <source>
        <dbReference type="EMBL" id="GLI67809.1"/>
    </source>
</evidence>
<keyword evidence="2" id="KW-0812">Transmembrane</keyword>
<name>A0ABQ5SDS2_9CHLO</name>
<evidence type="ECO:0000256" key="2">
    <source>
        <dbReference type="SAM" id="Phobius"/>
    </source>
</evidence>
<proteinExistence type="predicted"/>
<protein>
    <submittedName>
        <fullName evidence="3">Uncharacterized protein</fullName>
    </submittedName>
</protein>
<feature type="transmembrane region" description="Helical" evidence="2">
    <location>
        <begin position="759"/>
        <end position="786"/>
    </location>
</feature>
<feature type="transmembrane region" description="Helical" evidence="2">
    <location>
        <begin position="93"/>
        <end position="116"/>
    </location>
</feature>
<feature type="transmembrane region" description="Helical" evidence="2">
    <location>
        <begin position="23"/>
        <end position="41"/>
    </location>
</feature>
<comment type="caution">
    <text evidence="3">The sequence shown here is derived from an EMBL/GenBank/DDBJ whole genome shotgun (WGS) entry which is preliminary data.</text>
</comment>
<dbReference type="Proteomes" id="UP001165090">
    <property type="component" value="Unassembled WGS sequence"/>
</dbReference>
<feature type="transmembrane region" description="Helical" evidence="2">
    <location>
        <begin position="156"/>
        <end position="176"/>
    </location>
</feature>
<feature type="region of interest" description="Disordered" evidence="1">
    <location>
        <begin position="336"/>
        <end position="430"/>
    </location>
</feature>
<reference evidence="3 4" key="1">
    <citation type="journal article" date="2023" name="IScience">
        <title>Expanded male sex-determining region conserved during the evolution of homothallism in the green alga Volvox.</title>
        <authorList>
            <person name="Yamamoto K."/>
            <person name="Matsuzaki R."/>
            <person name="Mahakham W."/>
            <person name="Heman W."/>
            <person name="Sekimoto H."/>
            <person name="Kawachi M."/>
            <person name="Minakuchi Y."/>
            <person name="Toyoda A."/>
            <person name="Nozaki H."/>
        </authorList>
    </citation>
    <scope>NUCLEOTIDE SEQUENCE [LARGE SCALE GENOMIC DNA]</scope>
    <source>
        <strain evidence="3 4">NIES-4468</strain>
    </source>
</reference>
<feature type="compositionally biased region" description="Acidic residues" evidence="1">
    <location>
        <begin position="337"/>
        <end position="346"/>
    </location>
</feature>
<feature type="transmembrane region" description="Helical" evidence="2">
    <location>
        <begin position="61"/>
        <end position="81"/>
    </location>
</feature>
<sequence length="791" mass="81785">MTEGGHASGPAPRLRIKGRWQSVVRFFSISVAFMVLWILVTSQLGHYSKLFGPQILLQLNLAFYLPSIPVLIVSGSLERVLDARLGPIGSIALRLNSGLAGCLALAAMFPLLPGLHLGDGPLWPLLAAVAMLGGASAVAFSTSYQLVQYFRAADTIGLGVGCVGSGPLVLLVQLALGVGPSPAKWQWIAMYEISAGLIAAGLMSSSSLCGQYWSRLNEAASRGVAAATAGDGAAAIDGADGRVPLLAAANADAAAGEAQADVETAWHGLHLAAAGGYRGYGSPGSPDGIYTLRPLGSGGARISYNVRPGLSYRRGPTTAPDPFNIFSLLSPGLDGGFDWEEDDEESTPPVLLRRAASAGPESSSSRMAAAARRREALAAAGLARPSRRRTGGSPDNTTLYSQYVVTMSATKHTTPPPSPEPPTKPVPAAGTAATVDDATTPVPSGDGGDSRCGGNTAAATLHTPSATLYGMTSAPANMVRHTSATKAVKAVPGLLEFGVPDEEPVVQSSQVCTLALQQSRHAHKPSCGTVASSFASATASELLTKALQAPEAAGVESSAPSLAMSTALEGQMLPSESLDDAAVATDGETDAVAVRVPPPLTLQQEVVEVLRGSWKVMLGFTVDVTLLYIVFPFFTYVPTCSSPTCQPKGWLGDSLPQVLFYARLFTDLVGRLLPRRRALQLRSGTAILILAAISTVAGALFFAYILAPPHLKDRAPRLLRNDAVPLALVVFLWLAGGYTNTMSNMLAPSLVAPSLAGRASALMALLFNVAHIGGLIIAAAMAAAIFGDVVG</sequence>
<feature type="transmembrane region" description="Helical" evidence="2">
    <location>
        <begin position="188"/>
        <end position="213"/>
    </location>
</feature>
<keyword evidence="2" id="KW-1133">Transmembrane helix</keyword>
<feature type="compositionally biased region" description="Pro residues" evidence="1">
    <location>
        <begin position="414"/>
        <end position="425"/>
    </location>
</feature>
<keyword evidence="2" id="KW-0472">Membrane</keyword>
<gene>
    <name evidence="3" type="ORF">VaNZ11_012057</name>
</gene>
<feature type="transmembrane region" description="Helical" evidence="2">
    <location>
        <begin position="685"/>
        <end position="706"/>
    </location>
</feature>
<evidence type="ECO:0000313" key="4">
    <source>
        <dbReference type="Proteomes" id="UP001165090"/>
    </source>
</evidence>
<organism evidence="3 4">
    <name type="scientific">Volvox africanus</name>
    <dbReference type="NCBI Taxonomy" id="51714"/>
    <lineage>
        <taxon>Eukaryota</taxon>
        <taxon>Viridiplantae</taxon>
        <taxon>Chlorophyta</taxon>
        <taxon>core chlorophytes</taxon>
        <taxon>Chlorophyceae</taxon>
        <taxon>CS clade</taxon>
        <taxon>Chlamydomonadales</taxon>
        <taxon>Volvocaceae</taxon>
        <taxon>Volvox</taxon>
    </lineage>
</organism>
<keyword evidence="4" id="KW-1185">Reference proteome</keyword>
<accession>A0ABQ5SDS2</accession>